<dbReference type="AlphaFoldDB" id="A0A4Y2PLF2"/>
<reference evidence="2 3" key="1">
    <citation type="journal article" date="2019" name="Sci. Rep.">
        <title>Orb-weaving spider Araneus ventricosus genome elucidates the spidroin gene catalogue.</title>
        <authorList>
            <person name="Kono N."/>
            <person name="Nakamura H."/>
            <person name="Ohtoshi R."/>
            <person name="Moran D.A.P."/>
            <person name="Shinohara A."/>
            <person name="Yoshida Y."/>
            <person name="Fujiwara M."/>
            <person name="Mori M."/>
            <person name="Tomita M."/>
            <person name="Arakawa K."/>
        </authorList>
    </citation>
    <scope>NUCLEOTIDE SEQUENCE [LARGE SCALE GENOMIC DNA]</scope>
</reference>
<evidence type="ECO:0000256" key="1">
    <source>
        <dbReference type="SAM" id="MobiDB-lite"/>
    </source>
</evidence>
<organism evidence="2 3">
    <name type="scientific">Araneus ventricosus</name>
    <name type="common">Orbweaver spider</name>
    <name type="synonym">Epeira ventricosa</name>
    <dbReference type="NCBI Taxonomy" id="182803"/>
    <lineage>
        <taxon>Eukaryota</taxon>
        <taxon>Metazoa</taxon>
        <taxon>Ecdysozoa</taxon>
        <taxon>Arthropoda</taxon>
        <taxon>Chelicerata</taxon>
        <taxon>Arachnida</taxon>
        <taxon>Araneae</taxon>
        <taxon>Araneomorphae</taxon>
        <taxon>Entelegynae</taxon>
        <taxon>Araneoidea</taxon>
        <taxon>Araneidae</taxon>
        <taxon>Araneus</taxon>
    </lineage>
</organism>
<keyword evidence="3" id="KW-1185">Reference proteome</keyword>
<gene>
    <name evidence="2" type="ORF">AVEN_157366_1</name>
</gene>
<dbReference type="Proteomes" id="UP000499080">
    <property type="component" value="Unassembled WGS sequence"/>
</dbReference>
<dbReference type="EMBL" id="BGPR01011536">
    <property type="protein sequence ID" value="GBN51773.1"/>
    <property type="molecule type" value="Genomic_DNA"/>
</dbReference>
<feature type="region of interest" description="Disordered" evidence="1">
    <location>
        <begin position="44"/>
        <end position="66"/>
    </location>
</feature>
<protein>
    <submittedName>
        <fullName evidence="2">Uncharacterized protein</fullName>
    </submittedName>
</protein>
<evidence type="ECO:0000313" key="2">
    <source>
        <dbReference type="EMBL" id="GBN51773.1"/>
    </source>
</evidence>
<proteinExistence type="predicted"/>
<feature type="non-terminal residue" evidence="2">
    <location>
        <position position="66"/>
    </location>
</feature>
<comment type="caution">
    <text evidence="2">The sequence shown here is derived from an EMBL/GenBank/DDBJ whole genome shotgun (WGS) entry which is preliminary data.</text>
</comment>
<accession>A0A4Y2PLF2</accession>
<name>A0A4Y2PLF2_ARAVE</name>
<sequence length="66" mass="7503">MQLLYWWGGFRPVTVPKGGRRQLGKWSLKGPLGESLEIKGMSFISPTTRSEERRGNRVDESIPQIS</sequence>
<evidence type="ECO:0000313" key="3">
    <source>
        <dbReference type="Proteomes" id="UP000499080"/>
    </source>
</evidence>
<feature type="compositionally biased region" description="Basic and acidic residues" evidence="1">
    <location>
        <begin position="49"/>
        <end position="60"/>
    </location>
</feature>